<evidence type="ECO:0000256" key="1">
    <source>
        <dbReference type="SAM" id="MobiDB-lite"/>
    </source>
</evidence>
<feature type="compositionally biased region" description="Polar residues" evidence="1">
    <location>
        <begin position="130"/>
        <end position="139"/>
    </location>
</feature>
<proteinExistence type="predicted"/>
<evidence type="ECO:0000313" key="2">
    <source>
        <dbReference type="EMBL" id="POZ50683.1"/>
    </source>
</evidence>
<organism evidence="2 3">
    <name type="scientific">Methylovulum psychrotolerans</name>
    <dbReference type="NCBI Taxonomy" id="1704499"/>
    <lineage>
        <taxon>Bacteria</taxon>
        <taxon>Pseudomonadati</taxon>
        <taxon>Pseudomonadota</taxon>
        <taxon>Gammaproteobacteria</taxon>
        <taxon>Methylococcales</taxon>
        <taxon>Methylococcaceae</taxon>
        <taxon>Methylovulum</taxon>
    </lineage>
</organism>
<feature type="region of interest" description="Disordered" evidence="1">
    <location>
        <begin position="125"/>
        <end position="148"/>
    </location>
</feature>
<dbReference type="EMBL" id="PGFZ01000009">
    <property type="protein sequence ID" value="POZ50683.1"/>
    <property type="molecule type" value="Genomic_DNA"/>
</dbReference>
<accession>A0A2S5CIP1</accession>
<gene>
    <name evidence="2" type="ORF">AADEFJLK_03580</name>
</gene>
<reference evidence="2 3" key="1">
    <citation type="submission" date="2017-11" db="EMBL/GenBank/DDBJ databases">
        <title>Draft Genome Sequence of Methylobacter psychrotolerans Sph1T, an Obligate Methanotroph from Low-Temperature Environments.</title>
        <authorList>
            <person name="Oshkin I.Y."/>
            <person name="Miroshnikov K."/>
            <person name="Belova S.E."/>
            <person name="Korzhenkov A."/>
            <person name="Toshchakov S.V."/>
            <person name="Dedysh S.N."/>
        </authorList>
    </citation>
    <scope>NUCLEOTIDE SEQUENCE [LARGE SCALE GENOMIC DNA]</scope>
    <source>
        <strain evidence="2 3">Sph1</strain>
    </source>
</reference>
<name>A0A2S5CIP1_9GAMM</name>
<evidence type="ECO:0000313" key="3">
    <source>
        <dbReference type="Proteomes" id="UP000237423"/>
    </source>
</evidence>
<dbReference type="Proteomes" id="UP000237423">
    <property type="component" value="Unassembled WGS sequence"/>
</dbReference>
<sequence length="148" mass="15963">MADKAAAAGGLRALAAGTEGKSGSALVYELLADIEAALTTGVARKTVLAALNRDYGLTMTMSGFEKALKKARVREPTETPSQLKQRKLTDDIPQRKALTGDGTAPPPSFKTPAQLKKWMAENRIGEETDNNAFTDNWTYEDTHETSGY</sequence>
<dbReference type="AlphaFoldDB" id="A0A2S5CIP1"/>
<comment type="caution">
    <text evidence="2">The sequence shown here is derived from an EMBL/GenBank/DDBJ whole genome shotgun (WGS) entry which is preliminary data.</text>
</comment>
<feature type="region of interest" description="Disordered" evidence="1">
    <location>
        <begin position="71"/>
        <end position="113"/>
    </location>
</feature>
<dbReference type="RefSeq" id="WP_103975225.1">
    <property type="nucleotide sequence ID" value="NZ_PGFZ01000009.1"/>
</dbReference>
<protein>
    <submittedName>
        <fullName evidence="2">Uncharacterized protein</fullName>
    </submittedName>
</protein>